<proteinExistence type="predicted"/>
<dbReference type="AlphaFoldDB" id="A0A7W5DTM1"/>
<gene>
    <name evidence="1" type="ORF">FHS27_000075</name>
</gene>
<dbReference type="PROSITE" id="PS51257">
    <property type="entry name" value="PROKAR_LIPOPROTEIN"/>
    <property type="match status" value="1"/>
</dbReference>
<evidence type="ECO:0000313" key="1">
    <source>
        <dbReference type="EMBL" id="MBB3204311.1"/>
    </source>
</evidence>
<evidence type="ECO:0000313" key="2">
    <source>
        <dbReference type="Proteomes" id="UP000536179"/>
    </source>
</evidence>
<protein>
    <submittedName>
        <fullName evidence="1">Uncharacterized protein</fullName>
    </submittedName>
</protein>
<name>A0A7W5DTM1_9BACT</name>
<organism evidence="1 2">
    <name type="scientific">Aporhodopirellula rubra</name>
    <dbReference type="NCBI Taxonomy" id="980271"/>
    <lineage>
        <taxon>Bacteria</taxon>
        <taxon>Pseudomonadati</taxon>
        <taxon>Planctomycetota</taxon>
        <taxon>Planctomycetia</taxon>
        <taxon>Pirellulales</taxon>
        <taxon>Pirellulaceae</taxon>
        <taxon>Aporhodopirellula</taxon>
    </lineage>
</organism>
<dbReference type="EMBL" id="JACHXU010000001">
    <property type="protein sequence ID" value="MBB3204311.1"/>
    <property type="molecule type" value="Genomic_DNA"/>
</dbReference>
<accession>A0A7W5DTM1</accession>
<keyword evidence="2" id="KW-1185">Reference proteome</keyword>
<dbReference type="Proteomes" id="UP000536179">
    <property type="component" value="Unassembled WGS sequence"/>
</dbReference>
<sequence>MNERLESGGWVSFVWFACFVVADRCCFASGRTRSVRCHVGKSVSSQKMLVLILPPWDSLRGSDGGCVFLPRNERKTRKWWVVFFRLVRVFRGWLKSEFNSSSGSVVRRNVRVSVASQDRASTSGSWHEAHASHPHRTGWAAMGVGMVGTPQRLSCLVVMWVSCSEARVQSLHRVMRSGCWRSVVASSWSPSCSPVRRSVALAPCGARLLGRISCGSSVRSYRDCGSVRSLRMRLDGRACRTRCPLNKLGGGR</sequence>
<reference evidence="1 2" key="1">
    <citation type="submission" date="2020-08" db="EMBL/GenBank/DDBJ databases">
        <title>Genomic Encyclopedia of Type Strains, Phase III (KMG-III): the genomes of soil and plant-associated and newly described type strains.</title>
        <authorList>
            <person name="Whitman W."/>
        </authorList>
    </citation>
    <scope>NUCLEOTIDE SEQUENCE [LARGE SCALE GENOMIC DNA]</scope>
    <source>
        <strain evidence="1 2">CECT 8075</strain>
    </source>
</reference>
<comment type="caution">
    <text evidence="1">The sequence shown here is derived from an EMBL/GenBank/DDBJ whole genome shotgun (WGS) entry which is preliminary data.</text>
</comment>